<organism evidence="2 3">
    <name type="scientific">Mesosutterella multiformis</name>
    <dbReference type="NCBI Taxonomy" id="2259133"/>
    <lineage>
        <taxon>Bacteria</taxon>
        <taxon>Pseudomonadati</taxon>
        <taxon>Pseudomonadota</taxon>
        <taxon>Betaproteobacteria</taxon>
        <taxon>Burkholderiales</taxon>
        <taxon>Sutterellaceae</taxon>
        <taxon>Mesosutterella</taxon>
    </lineage>
</organism>
<comment type="caution">
    <text evidence="2">The sequence shown here is derived from an EMBL/GenBank/DDBJ whole genome shotgun (WGS) entry which is preliminary data.</text>
</comment>
<gene>
    <name evidence="2" type="ORF">MESMUL_05130</name>
</gene>
<accession>A0A401LKP7</accession>
<evidence type="ECO:0000313" key="2">
    <source>
        <dbReference type="EMBL" id="GBO93159.1"/>
    </source>
</evidence>
<dbReference type="RefSeq" id="WP_116269604.1">
    <property type="nucleotide sequence ID" value="NZ_BGZJ01000001.1"/>
</dbReference>
<dbReference type="CDD" id="cd00586">
    <property type="entry name" value="4HBT"/>
    <property type="match status" value="1"/>
</dbReference>
<dbReference type="GO" id="GO:0006633">
    <property type="term" value="P:fatty acid biosynthetic process"/>
    <property type="evidence" value="ECO:0007669"/>
    <property type="project" value="InterPro"/>
</dbReference>
<accession>A0A388SCE1</accession>
<protein>
    <recommendedName>
        <fullName evidence="1">Acyl-ACP thioesterase N-terminal hotdog domain-containing protein</fullName>
    </recommendedName>
</protein>
<evidence type="ECO:0000259" key="1">
    <source>
        <dbReference type="Pfam" id="PF01643"/>
    </source>
</evidence>
<dbReference type="EMBL" id="BGZJ01000001">
    <property type="protein sequence ID" value="GBO93159.1"/>
    <property type="molecule type" value="Genomic_DNA"/>
</dbReference>
<name>A0A388SCE1_9BURK</name>
<reference evidence="2 3" key="1">
    <citation type="journal article" date="2018" name="Int. J. Syst. Evol. Microbiol.">
        <title>Mesosutterella multiformis gen. nov., sp. nov., a member of the family Sutterellaceae and Sutterella megalosphaeroides sp. nov., isolated from human faeces.</title>
        <authorList>
            <person name="Sakamoto M."/>
            <person name="Ikeyama N."/>
            <person name="Kunihiro T."/>
            <person name="Iino T."/>
            <person name="Yuki M."/>
            <person name="Ohkuma M."/>
        </authorList>
    </citation>
    <scope>NUCLEOTIDE SEQUENCE [LARGE SCALE GENOMIC DNA]</scope>
    <source>
        <strain evidence="2 3">4NBBH2</strain>
    </source>
</reference>
<feature type="domain" description="Acyl-ACP thioesterase N-terminal hotdog" evidence="1">
    <location>
        <begin position="6"/>
        <end position="128"/>
    </location>
</feature>
<sequence length="163" mass="18707">MAIAIYEKKIVVTEASIDILGHVNNREYLRWMEEVAIEHSAALGWPQERYMAEQHVWVAREHWIEYLRPALLGDHLSVYTWLQETAGPICLRRYAVVRGRTVLTRAATEWAHIDFKTKRAVMPPDNLINDFPVVPADSPELKALGLARPVRWLPVSLSERAGN</sequence>
<dbReference type="Proteomes" id="UP000266091">
    <property type="component" value="Unassembled WGS sequence"/>
</dbReference>
<dbReference type="Gene3D" id="3.10.129.10">
    <property type="entry name" value="Hotdog Thioesterase"/>
    <property type="match status" value="1"/>
</dbReference>
<dbReference type="Pfam" id="PF01643">
    <property type="entry name" value="Acyl-ACP_TE"/>
    <property type="match status" value="1"/>
</dbReference>
<dbReference type="SUPFAM" id="SSF54637">
    <property type="entry name" value="Thioesterase/thiol ester dehydrase-isomerase"/>
    <property type="match status" value="1"/>
</dbReference>
<proteinExistence type="predicted"/>
<dbReference type="GO" id="GO:0016790">
    <property type="term" value="F:thiolester hydrolase activity"/>
    <property type="evidence" value="ECO:0007669"/>
    <property type="project" value="InterPro"/>
</dbReference>
<dbReference type="AlphaFoldDB" id="A0A388SCE1"/>
<dbReference type="OrthoDB" id="9801517at2"/>
<dbReference type="InterPro" id="IPR002864">
    <property type="entry name" value="Acyl-ACP_thioesterase_NHD"/>
</dbReference>
<dbReference type="InterPro" id="IPR029069">
    <property type="entry name" value="HotDog_dom_sf"/>
</dbReference>
<evidence type="ECO:0000313" key="3">
    <source>
        <dbReference type="Proteomes" id="UP000266091"/>
    </source>
</evidence>
<keyword evidence="3" id="KW-1185">Reference proteome</keyword>